<dbReference type="OrthoDB" id="165010at2759"/>
<keyword evidence="2" id="KW-1185">Reference proteome</keyword>
<reference evidence="1 2" key="1">
    <citation type="submission" date="2012-04" db="EMBL/GenBank/DDBJ databases">
        <title>The Genome Sequence of Saprolegnia declina VS20.</title>
        <authorList>
            <consortium name="The Broad Institute Genome Sequencing Platform"/>
            <person name="Russ C."/>
            <person name="Nusbaum C."/>
            <person name="Tyler B."/>
            <person name="van West P."/>
            <person name="Dieguez-Uribeondo J."/>
            <person name="de Bruijn I."/>
            <person name="Tripathy S."/>
            <person name="Jiang R."/>
            <person name="Young S.K."/>
            <person name="Zeng Q."/>
            <person name="Gargeya S."/>
            <person name="Fitzgerald M."/>
            <person name="Haas B."/>
            <person name="Abouelleil A."/>
            <person name="Alvarado L."/>
            <person name="Arachchi H.M."/>
            <person name="Berlin A."/>
            <person name="Chapman S.B."/>
            <person name="Goldberg J."/>
            <person name="Griggs A."/>
            <person name="Gujja S."/>
            <person name="Hansen M."/>
            <person name="Howarth C."/>
            <person name="Imamovic A."/>
            <person name="Larimer J."/>
            <person name="McCowen C."/>
            <person name="Montmayeur A."/>
            <person name="Murphy C."/>
            <person name="Neiman D."/>
            <person name="Pearson M."/>
            <person name="Priest M."/>
            <person name="Roberts A."/>
            <person name="Saif S."/>
            <person name="Shea T."/>
            <person name="Sisk P."/>
            <person name="Sykes S."/>
            <person name="Wortman J."/>
            <person name="Nusbaum C."/>
            <person name="Birren B."/>
        </authorList>
    </citation>
    <scope>NUCLEOTIDE SEQUENCE [LARGE SCALE GENOMIC DNA]</scope>
    <source>
        <strain evidence="1 2">VS20</strain>
    </source>
</reference>
<accession>T0RAX5</accession>
<sequence length="155" mass="17291">MTESGYRSTLGILRLSSSKAADYFEAIDPTVWALHPHLHTMALHGWRTSNFVESYNSEALPARNQDPFNFFVSQMDDMMTTAYTHRMLAAKWSRDKRAVTPYASSLIQVQADQAPRYKVLQSSSTIVYVKAAGASAASKRRVDMAAPVAKMVLLD</sequence>
<evidence type="ECO:0000313" key="2">
    <source>
        <dbReference type="Proteomes" id="UP000030762"/>
    </source>
</evidence>
<protein>
    <submittedName>
        <fullName evidence="1">Uncharacterized protein</fullName>
    </submittedName>
</protein>
<dbReference type="Proteomes" id="UP000030762">
    <property type="component" value="Unassembled WGS sequence"/>
</dbReference>
<dbReference type="GeneID" id="19953739"/>
<proteinExistence type="predicted"/>
<dbReference type="RefSeq" id="XP_008617317.1">
    <property type="nucleotide sequence ID" value="XM_008619095.1"/>
</dbReference>
<name>T0RAX5_SAPDV</name>
<dbReference type="VEuPathDB" id="FungiDB:SDRG_13012"/>
<evidence type="ECO:0000313" key="1">
    <source>
        <dbReference type="EMBL" id="EQC29343.1"/>
    </source>
</evidence>
<organism evidence="1 2">
    <name type="scientific">Saprolegnia diclina (strain VS20)</name>
    <dbReference type="NCBI Taxonomy" id="1156394"/>
    <lineage>
        <taxon>Eukaryota</taxon>
        <taxon>Sar</taxon>
        <taxon>Stramenopiles</taxon>
        <taxon>Oomycota</taxon>
        <taxon>Saprolegniomycetes</taxon>
        <taxon>Saprolegniales</taxon>
        <taxon>Saprolegniaceae</taxon>
        <taxon>Saprolegnia</taxon>
    </lineage>
</organism>
<dbReference type="AlphaFoldDB" id="T0RAX5"/>
<dbReference type="InParanoid" id="T0RAX5"/>
<dbReference type="EMBL" id="JH767185">
    <property type="protein sequence ID" value="EQC29343.1"/>
    <property type="molecule type" value="Genomic_DNA"/>
</dbReference>
<gene>
    <name evidence="1" type="ORF">SDRG_13012</name>
</gene>